<evidence type="ECO:0000313" key="3">
    <source>
        <dbReference type="Proteomes" id="UP001201812"/>
    </source>
</evidence>
<dbReference type="AlphaFoldDB" id="A0AAD4RBQ7"/>
<protein>
    <submittedName>
        <fullName evidence="2">Uncharacterized protein</fullName>
    </submittedName>
</protein>
<proteinExistence type="predicted"/>
<evidence type="ECO:0000256" key="1">
    <source>
        <dbReference type="SAM" id="MobiDB-lite"/>
    </source>
</evidence>
<sequence>MNEHQHSFHEPRLDNTSRPMRDTNATPNAILTFNNPLSKQSFSEVLRREEDQGKSRGQLGEETNLYYLRQPQRWEVIIWAVHSNGQWIALRKYCDIGARLPNNDHCLANEVSLMDP</sequence>
<name>A0AAD4RBQ7_9BILA</name>
<evidence type="ECO:0000313" key="2">
    <source>
        <dbReference type="EMBL" id="KAI1723924.1"/>
    </source>
</evidence>
<comment type="caution">
    <text evidence="2">The sequence shown here is derived from an EMBL/GenBank/DDBJ whole genome shotgun (WGS) entry which is preliminary data.</text>
</comment>
<feature type="region of interest" description="Disordered" evidence="1">
    <location>
        <begin position="1"/>
        <end position="33"/>
    </location>
</feature>
<dbReference type="EMBL" id="JAKKPZ010000003">
    <property type="protein sequence ID" value="KAI1723924.1"/>
    <property type="molecule type" value="Genomic_DNA"/>
</dbReference>
<feature type="compositionally biased region" description="Polar residues" evidence="1">
    <location>
        <begin position="22"/>
        <end position="33"/>
    </location>
</feature>
<feature type="compositionally biased region" description="Basic and acidic residues" evidence="1">
    <location>
        <begin position="1"/>
        <end position="21"/>
    </location>
</feature>
<keyword evidence="3" id="KW-1185">Reference proteome</keyword>
<accession>A0AAD4RBQ7</accession>
<reference evidence="2" key="1">
    <citation type="submission" date="2022-01" db="EMBL/GenBank/DDBJ databases">
        <title>Genome Sequence Resource for Two Populations of Ditylenchus destructor, the Migratory Endoparasitic Phytonematode.</title>
        <authorList>
            <person name="Zhang H."/>
            <person name="Lin R."/>
            <person name="Xie B."/>
        </authorList>
    </citation>
    <scope>NUCLEOTIDE SEQUENCE</scope>
    <source>
        <strain evidence="2">BazhouSP</strain>
    </source>
</reference>
<gene>
    <name evidence="2" type="ORF">DdX_04105</name>
</gene>
<dbReference type="Proteomes" id="UP001201812">
    <property type="component" value="Unassembled WGS sequence"/>
</dbReference>
<organism evidence="2 3">
    <name type="scientific">Ditylenchus destructor</name>
    <dbReference type="NCBI Taxonomy" id="166010"/>
    <lineage>
        <taxon>Eukaryota</taxon>
        <taxon>Metazoa</taxon>
        <taxon>Ecdysozoa</taxon>
        <taxon>Nematoda</taxon>
        <taxon>Chromadorea</taxon>
        <taxon>Rhabditida</taxon>
        <taxon>Tylenchina</taxon>
        <taxon>Tylenchomorpha</taxon>
        <taxon>Sphaerularioidea</taxon>
        <taxon>Anguinidae</taxon>
        <taxon>Anguininae</taxon>
        <taxon>Ditylenchus</taxon>
    </lineage>
</organism>